<evidence type="ECO:0000313" key="10">
    <source>
        <dbReference type="Proteomes" id="UP001149821"/>
    </source>
</evidence>
<keyword evidence="10" id="KW-1185">Reference proteome</keyword>
<evidence type="ECO:0000259" key="8">
    <source>
        <dbReference type="Pfam" id="PF00576"/>
    </source>
</evidence>
<protein>
    <recommendedName>
        <fullName evidence="7">5-hydroxyisourate hydrolase</fullName>
        <shortName evidence="7">HIU hydrolase</shortName>
        <shortName evidence="7">HIUHase</shortName>
        <ecNumber evidence="7">3.5.2.17</ecNumber>
    </recommendedName>
</protein>
<comment type="function">
    <text evidence="2">Catalyzes the hydrolysis of 5-hydroxyisourate (HIU) to 2-oxo-4-hydroxy-4-carboxy-5-ureidoimidazoline (OHCU).</text>
</comment>
<comment type="catalytic activity">
    <reaction evidence="1 7">
        <text>5-hydroxyisourate + H2O = 5-hydroxy-2-oxo-4-ureido-2,5-dihydro-1H-imidazole-5-carboxylate + H(+)</text>
        <dbReference type="Rhea" id="RHEA:23736"/>
        <dbReference type="ChEBI" id="CHEBI:15377"/>
        <dbReference type="ChEBI" id="CHEBI:15378"/>
        <dbReference type="ChEBI" id="CHEBI:18072"/>
        <dbReference type="ChEBI" id="CHEBI:58639"/>
        <dbReference type="EC" id="3.5.2.17"/>
    </reaction>
</comment>
<comment type="caution">
    <text evidence="9">The sequence shown here is derived from an EMBL/GenBank/DDBJ whole genome shotgun (WGS) entry which is preliminary data.</text>
</comment>
<dbReference type="PANTHER" id="PTHR10395">
    <property type="entry name" value="URICASE AND TRANSTHYRETIN-RELATED"/>
    <property type="match status" value="1"/>
</dbReference>
<evidence type="ECO:0000313" key="9">
    <source>
        <dbReference type="EMBL" id="MDD1783358.1"/>
    </source>
</evidence>
<evidence type="ECO:0000256" key="1">
    <source>
        <dbReference type="ARBA" id="ARBA00001043"/>
    </source>
</evidence>
<keyword evidence="5 7" id="KW-0659">Purine metabolism</keyword>
<dbReference type="PANTHER" id="PTHR10395:SF7">
    <property type="entry name" value="5-HYDROXYISOURATE HYDROLASE"/>
    <property type="match status" value="1"/>
</dbReference>
<evidence type="ECO:0000256" key="2">
    <source>
        <dbReference type="ARBA" id="ARBA00002704"/>
    </source>
</evidence>
<accession>A0ABT5QQU6</accession>
<gene>
    <name evidence="9" type="primary">uraH</name>
    <name evidence="9" type="ORF">LRP49_19490</name>
</gene>
<dbReference type="Gene3D" id="2.60.40.180">
    <property type="entry name" value="Transthyretin/hydroxyisourate hydrolase domain"/>
    <property type="match status" value="1"/>
</dbReference>
<organism evidence="9 10">
    <name type="scientific">Enterovibrio qingdaonensis</name>
    <dbReference type="NCBI Taxonomy" id="2899818"/>
    <lineage>
        <taxon>Bacteria</taxon>
        <taxon>Pseudomonadati</taxon>
        <taxon>Pseudomonadota</taxon>
        <taxon>Gammaproteobacteria</taxon>
        <taxon>Vibrionales</taxon>
        <taxon>Vibrionaceae</taxon>
        <taxon>Enterovibrio</taxon>
    </lineage>
</organism>
<evidence type="ECO:0000256" key="3">
    <source>
        <dbReference type="ARBA" id="ARBA00009850"/>
    </source>
</evidence>
<dbReference type="GO" id="GO:0033971">
    <property type="term" value="F:hydroxyisourate hydrolase activity"/>
    <property type="evidence" value="ECO:0007669"/>
    <property type="project" value="UniProtKB-EC"/>
</dbReference>
<comment type="similarity">
    <text evidence="3 7">Belongs to the transthyretin family. 5-hydroxyisourate hydrolase subfamily.</text>
</comment>
<feature type="domain" description="Transthyretin/hydroxyisourate hydrolase" evidence="8">
    <location>
        <begin position="4"/>
        <end position="116"/>
    </location>
</feature>
<dbReference type="Proteomes" id="UP001149821">
    <property type="component" value="Unassembled WGS sequence"/>
</dbReference>
<evidence type="ECO:0000256" key="5">
    <source>
        <dbReference type="ARBA" id="ARBA00022631"/>
    </source>
</evidence>
<dbReference type="Pfam" id="PF00576">
    <property type="entry name" value="Transthyretin"/>
    <property type="match status" value="1"/>
</dbReference>
<evidence type="ECO:0000256" key="6">
    <source>
        <dbReference type="ARBA" id="ARBA00022801"/>
    </source>
</evidence>
<dbReference type="EMBL" id="JAJUBB010000018">
    <property type="protein sequence ID" value="MDD1783358.1"/>
    <property type="molecule type" value="Genomic_DNA"/>
</dbReference>
<reference evidence="9" key="1">
    <citation type="submission" date="2021-12" db="EMBL/GenBank/DDBJ databases">
        <title>Enterovibrio ZSDZ35 sp. nov. and Enterovibrio ZSDZ42 sp. nov., isolated from coastal seawater in Qingdao.</title>
        <authorList>
            <person name="Zhang P."/>
        </authorList>
    </citation>
    <scope>NUCLEOTIDE SEQUENCE</scope>
    <source>
        <strain evidence="9">ZSDZ35</strain>
    </source>
</reference>
<dbReference type="EC" id="3.5.2.17" evidence="7"/>
<dbReference type="RefSeq" id="WP_274144144.1">
    <property type="nucleotide sequence ID" value="NZ_JAJUBB010000018.1"/>
</dbReference>
<dbReference type="InterPro" id="IPR023416">
    <property type="entry name" value="Transthyretin/HIU_hydrolase_d"/>
</dbReference>
<evidence type="ECO:0000256" key="4">
    <source>
        <dbReference type="ARBA" id="ARBA00011881"/>
    </source>
</evidence>
<dbReference type="InterPro" id="IPR014306">
    <property type="entry name" value="Hydroxyisourate_hydrolase"/>
</dbReference>
<dbReference type="SUPFAM" id="SSF49472">
    <property type="entry name" value="Transthyretin (synonym: prealbumin)"/>
    <property type="match status" value="1"/>
</dbReference>
<dbReference type="NCBIfam" id="TIGR02962">
    <property type="entry name" value="hdxy_isourate"/>
    <property type="match status" value="1"/>
</dbReference>
<keyword evidence="6 7" id="KW-0378">Hydrolase</keyword>
<sequence>MGKLTTLVQDTSRGKPAAGVKISLYRIDETGLTPLLTTSTNAIGETDAPLLEDMALMSGQYQMVFETAPYFKSIDALLDPIPLFDEIVVRFGISDHQQDIHLPLFVSPFSYSIYRGQ</sequence>
<proteinExistence type="inferred from homology"/>
<dbReference type="InterPro" id="IPR036817">
    <property type="entry name" value="Transthyretin/HIU_hydrolase_sf"/>
</dbReference>
<name>A0ABT5QQU6_9GAMM</name>
<comment type="subunit">
    <text evidence="4 7">Homotetramer.</text>
</comment>
<evidence type="ECO:0000256" key="7">
    <source>
        <dbReference type="RuleBase" id="RU361270"/>
    </source>
</evidence>